<dbReference type="EMBL" id="DS990638">
    <property type="protein sequence ID" value="EGC44781.1"/>
    <property type="molecule type" value="Genomic_DNA"/>
</dbReference>
<evidence type="ECO:0000313" key="2">
    <source>
        <dbReference type="Proteomes" id="UP000008142"/>
    </source>
</evidence>
<dbReference type="AlphaFoldDB" id="F0UEQ1"/>
<dbReference type="OrthoDB" id="4188577at2759"/>
<proteinExistence type="predicted"/>
<dbReference type="Proteomes" id="UP000008142">
    <property type="component" value="Unassembled WGS sequence"/>
</dbReference>
<organism evidence="2">
    <name type="scientific">Ajellomyces capsulatus (strain H88)</name>
    <name type="common">Darling's disease fungus</name>
    <name type="synonym">Histoplasma capsulatum</name>
    <dbReference type="NCBI Taxonomy" id="544711"/>
    <lineage>
        <taxon>Eukaryota</taxon>
        <taxon>Fungi</taxon>
        <taxon>Dikarya</taxon>
        <taxon>Ascomycota</taxon>
        <taxon>Pezizomycotina</taxon>
        <taxon>Eurotiomycetes</taxon>
        <taxon>Eurotiomycetidae</taxon>
        <taxon>Onygenales</taxon>
        <taxon>Ajellomycetaceae</taxon>
        <taxon>Histoplasma</taxon>
    </lineage>
</organism>
<accession>F0UEQ1</accession>
<protein>
    <submittedName>
        <fullName evidence="1">Predicted protein</fullName>
    </submittedName>
</protein>
<evidence type="ECO:0000313" key="1">
    <source>
        <dbReference type="EMBL" id="EGC44781.1"/>
    </source>
</evidence>
<sequence>MCRKGNRVYCQSEEGEGSNKCWHLFVSRAQNLWRVLEREMERWPKPLRCSEIDYNHDILKIANEFHFRDERINERYPDGYETHGTLIAEEPICNLGQEIQNQERELETAKQ</sequence>
<name>F0UEQ1_AJEC8</name>
<reference evidence="2" key="1">
    <citation type="submission" date="2008-07" db="EMBL/GenBank/DDBJ databases">
        <title>Annotation of Ajellomyces capsulatus strain H88.</title>
        <authorList>
            <person name="Champion M."/>
            <person name="Cuomo C."/>
            <person name="Ma L.-J."/>
            <person name="Henn M.R."/>
            <person name="Sil A."/>
            <person name="Goldman B."/>
            <person name="Young S.K."/>
            <person name="Kodira C.D."/>
            <person name="Zeng Q."/>
            <person name="Koehrsen M."/>
            <person name="Alvarado L."/>
            <person name="Berlin A."/>
            <person name="Borenstein D."/>
            <person name="Chen Z."/>
            <person name="Engels R."/>
            <person name="Freedman E."/>
            <person name="Gellesch M."/>
            <person name="Goldberg J."/>
            <person name="Griggs A."/>
            <person name="Gujja S."/>
            <person name="Heiman D."/>
            <person name="Hepburn T."/>
            <person name="Howarth C."/>
            <person name="Jen D."/>
            <person name="Larson L."/>
            <person name="Lewis B."/>
            <person name="Mehta T."/>
            <person name="Park D."/>
            <person name="Pearson M."/>
            <person name="Roberts A."/>
            <person name="Saif S."/>
            <person name="Shea T."/>
            <person name="Shenoy N."/>
            <person name="Sisk P."/>
            <person name="Stolte C."/>
            <person name="Sykes S."/>
            <person name="Walk T."/>
            <person name="White J."/>
            <person name="Yandava C."/>
            <person name="Klein B."/>
            <person name="McEwen J.G."/>
            <person name="Puccia R."/>
            <person name="Goldman G.H."/>
            <person name="Felipe M.S."/>
            <person name="Nino-Vega G."/>
            <person name="San-Blas G."/>
            <person name="Taylor J."/>
            <person name="Mendoza L."/>
            <person name="Galagan J."/>
            <person name="Nusbaum C."/>
            <person name="Birren B."/>
        </authorList>
    </citation>
    <scope>NUCLEOTIDE SEQUENCE [LARGE SCALE GENOMIC DNA]</scope>
    <source>
        <strain evidence="2">H88</strain>
    </source>
</reference>
<dbReference type="HOGENOM" id="CLU_2157608_0_0_1"/>
<gene>
    <name evidence="1" type="ORF">HCEG_03996</name>
</gene>